<name>A0ABT3T9W7_9GAMM</name>
<dbReference type="Gene3D" id="2.70.98.10">
    <property type="match status" value="1"/>
</dbReference>
<evidence type="ECO:0000256" key="2">
    <source>
        <dbReference type="ARBA" id="ARBA00006206"/>
    </source>
</evidence>
<comment type="pathway">
    <text evidence="1 5">Carbohydrate metabolism; hexose metabolism.</text>
</comment>
<dbReference type="PANTHER" id="PTHR10091">
    <property type="entry name" value="ALDOSE-1-EPIMERASE"/>
    <property type="match status" value="1"/>
</dbReference>
<dbReference type="PIRSF" id="PIRSF005096">
    <property type="entry name" value="GALM"/>
    <property type="match status" value="1"/>
</dbReference>
<evidence type="ECO:0000256" key="3">
    <source>
        <dbReference type="ARBA" id="ARBA00023235"/>
    </source>
</evidence>
<protein>
    <recommendedName>
        <fullName evidence="5">Aldose 1-epimerase</fullName>
        <ecNumber evidence="5">5.1.3.3</ecNumber>
    </recommendedName>
</protein>
<evidence type="ECO:0000256" key="4">
    <source>
        <dbReference type="ARBA" id="ARBA00023277"/>
    </source>
</evidence>
<dbReference type="InterPro" id="IPR014718">
    <property type="entry name" value="GH-type_carb-bd"/>
</dbReference>
<gene>
    <name evidence="7" type="ORF">EYC82_17060</name>
</gene>
<comment type="similarity">
    <text evidence="2 5">Belongs to the aldose epimerase family.</text>
</comment>
<dbReference type="RefSeq" id="WP_279250841.1">
    <property type="nucleotide sequence ID" value="NZ_SHNO01000002.1"/>
</dbReference>
<comment type="caution">
    <text evidence="7">The sequence shown here is derived from an EMBL/GenBank/DDBJ whole genome shotgun (WGS) entry which is preliminary data.</text>
</comment>
<dbReference type="PROSITE" id="PS51257">
    <property type="entry name" value="PROKAR_LIPOPROTEIN"/>
    <property type="match status" value="1"/>
</dbReference>
<evidence type="ECO:0000256" key="6">
    <source>
        <dbReference type="SAM" id="SignalP"/>
    </source>
</evidence>
<reference evidence="7" key="1">
    <citation type="submission" date="2019-02" db="EMBL/GenBank/DDBJ databases">
        <authorList>
            <person name="Li S.-H."/>
        </authorList>
    </citation>
    <scope>NUCLEOTIDE SEQUENCE</scope>
    <source>
        <strain evidence="7">IMCC11814</strain>
    </source>
</reference>
<dbReference type="InterPro" id="IPR008183">
    <property type="entry name" value="Aldose_1/G6P_1-epimerase"/>
</dbReference>
<keyword evidence="8" id="KW-1185">Reference proteome</keyword>
<evidence type="ECO:0000313" key="8">
    <source>
        <dbReference type="Proteomes" id="UP001143304"/>
    </source>
</evidence>
<keyword evidence="3 5" id="KW-0413">Isomerase</keyword>
<dbReference type="EMBL" id="SHNO01000002">
    <property type="protein sequence ID" value="MCX2979057.1"/>
    <property type="molecule type" value="Genomic_DNA"/>
</dbReference>
<keyword evidence="6" id="KW-0732">Signal</keyword>
<sequence length="384" mass="41553">MKLLTIAIILLGLSAVVACATRTTANAVPEIFGTLPGGAAIFRYELRNDNGITVGIINLGATIVSLETPDRDGNFADIVLGFDNPQQYLTDSPYFGTVVGRYGNRIANGEFSLDGQVYTLAKNDGENHLHGGEIGFDKMLWQVLQHSNSDITLQLISPDGDEGYPGELTTTVTYSLDNTNRLTVDYHATTTRPTVVNLTQHSYFNLAGHDAGPTLAHTLLINADRFTEIDKELIPTGELPTVSGTPLDFREPTVIGLRIDEPHQQLVYGGGYDHNWVLTDAAASGEEPAAIVIDPVSGRTLTVTTQEPGIQFYSGNFLAGAFSAKHGAIYPYRSAVVLETQHFPDSPNQSGFPSTRLEPGQDYRTQTVFEFGVEPYDGGNDAIE</sequence>
<evidence type="ECO:0000256" key="1">
    <source>
        <dbReference type="ARBA" id="ARBA00005028"/>
    </source>
</evidence>
<proteinExistence type="inferred from homology"/>
<dbReference type="Proteomes" id="UP001143304">
    <property type="component" value="Unassembled WGS sequence"/>
</dbReference>
<dbReference type="InterPro" id="IPR011013">
    <property type="entry name" value="Gal_mutarotase_sf_dom"/>
</dbReference>
<comment type="catalytic activity">
    <reaction evidence="5">
        <text>alpha-D-glucose = beta-D-glucose</text>
        <dbReference type="Rhea" id="RHEA:10264"/>
        <dbReference type="ChEBI" id="CHEBI:15903"/>
        <dbReference type="ChEBI" id="CHEBI:17925"/>
        <dbReference type="EC" id="5.1.3.3"/>
    </reaction>
</comment>
<dbReference type="SUPFAM" id="SSF74650">
    <property type="entry name" value="Galactose mutarotase-like"/>
    <property type="match status" value="1"/>
</dbReference>
<feature type="signal peptide" evidence="6">
    <location>
        <begin position="1"/>
        <end position="20"/>
    </location>
</feature>
<dbReference type="Pfam" id="PF01263">
    <property type="entry name" value="Aldose_epim"/>
    <property type="match status" value="1"/>
</dbReference>
<dbReference type="InterPro" id="IPR047215">
    <property type="entry name" value="Galactose_mutarotase-like"/>
</dbReference>
<dbReference type="CDD" id="cd09019">
    <property type="entry name" value="galactose_mutarotase_like"/>
    <property type="match status" value="1"/>
</dbReference>
<keyword evidence="4 5" id="KW-0119">Carbohydrate metabolism</keyword>
<feature type="chain" id="PRO_5047333489" description="Aldose 1-epimerase" evidence="6">
    <location>
        <begin position="21"/>
        <end position="384"/>
    </location>
</feature>
<dbReference type="PANTHER" id="PTHR10091:SF0">
    <property type="entry name" value="GALACTOSE MUTAROTASE"/>
    <property type="match status" value="1"/>
</dbReference>
<evidence type="ECO:0000313" key="7">
    <source>
        <dbReference type="EMBL" id="MCX2979057.1"/>
    </source>
</evidence>
<accession>A0ABT3T9W7</accession>
<dbReference type="NCBIfam" id="NF008277">
    <property type="entry name" value="PRK11055.1"/>
    <property type="match status" value="1"/>
</dbReference>
<dbReference type="EC" id="5.1.3.3" evidence="5"/>
<dbReference type="InterPro" id="IPR015443">
    <property type="entry name" value="Aldose_1-epimerase"/>
</dbReference>
<organism evidence="7 8">
    <name type="scientific">Candidatus Marimicrobium litorale</name>
    <dbReference type="NCBI Taxonomy" id="2518991"/>
    <lineage>
        <taxon>Bacteria</taxon>
        <taxon>Pseudomonadati</taxon>
        <taxon>Pseudomonadota</taxon>
        <taxon>Gammaproteobacteria</taxon>
        <taxon>Cellvibrionales</taxon>
        <taxon>Halieaceae</taxon>
        <taxon>Marimicrobium</taxon>
    </lineage>
</organism>
<evidence type="ECO:0000256" key="5">
    <source>
        <dbReference type="PIRNR" id="PIRNR005096"/>
    </source>
</evidence>